<dbReference type="AlphaFoldDB" id="A0A923G9W7"/>
<accession>A0A923G9W7</accession>
<protein>
    <submittedName>
        <fullName evidence="2">Uncharacterized protein</fullName>
    </submittedName>
</protein>
<organism evidence="2">
    <name type="scientific">Pseudomonas peradeniyensis</name>
    <dbReference type="NCBI Taxonomy" id="2745488"/>
    <lineage>
        <taxon>Bacteria</taxon>
        <taxon>Pseudomonadati</taxon>
        <taxon>Pseudomonadota</taxon>
        <taxon>Gammaproteobacteria</taxon>
        <taxon>Pseudomonadales</taxon>
        <taxon>Pseudomonadaceae</taxon>
        <taxon>Pseudomonas</taxon>
    </lineage>
</organism>
<evidence type="ECO:0000313" key="2">
    <source>
        <dbReference type="EMBL" id="MBC3446791.1"/>
    </source>
</evidence>
<sequence>MPTENRSSNTEMVSVPRDKLQAWQERFSKAQIFRESSEVQALLSQPSDQHQGEPVALPAKRPRRMNDQRDDAYDNGWNNCLDEIAKLGPLYTRPEPAVQQEPVARLRCYQSAIGPKVEVIKFTAQVFKPGREVDVYIHADPGEVERLQFELSEARAIANGQTSLRKEEAEDWAKERDTLRAQLAEVYGLLRDLGVEPDDVSDMYSGVAKDAERYRLLRERMLVSDFPPPHPDWSIPSEIESKRIDELCDAALSASAEPELNP</sequence>
<proteinExistence type="predicted"/>
<dbReference type="RefSeq" id="WP_186733566.1">
    <property type="nucleotide sequence ID" value="NZ_JABWRJ020000004.1"/>
</dbReference>
<name>A0A923G9W7_9PSED</name>
<dbReference type="EMBL" id="JABWRJ010000016">
    <property type="protein sequence ID" value="MBC3446791.1"/>
    <property type="molecule type" value="Genomic_DNA"/>
</dbReference>
<comment type="caution">
    <text evidence="2">The sequence shown here is derived from an EMBL/GenBank/DDBJ whole genome shotgun (WGS) entry which is preliminary data.</text>
</comment>
<gene>
    <name evidence="2" type="ORF">HU751_13480</name>
</gene>
<feature type="region of interest" description="Disordered" evidence="1">
    <location>
        <begin position="42"/>
        <end position="74"/>
    </location>
</feature>
<reference evidence="2" key="2">
    <citation type="submission" date="2020-07" db="EMBL/GenBank/DDBJ databases">
        <authorList>
            <person name="Lood C."/>
            <person name="Girard L."/>
        </authorList>
    </citation>
    <scope>NUCLEOTIDE SEQUENCE</scope>
    <source>
        <strain evidence="2">BW13M1</strain>
    </source>
</reference>
<evidence type="ECO:0000256" key="1">
    <source>
        <dbReference type="SAM" id="MobiDB-lite"/>
    </source>
</evidence>
<reference evidence="2" key="1">
    <citation type="journal article" date="2020" name="Microorganisms">
        <title>Reliable Identification of Environmental Pseudomonas Isolates Using the rpoD Gene.</title>
        <authorList>
            <consortium name="The Broad Institute Genome Sequencing Platform"/>
            <person name="Girard L."/>
            <person name="Lood C."/>
            <person name="Rokni-Zadeh H."/>
            <person name="van Noort V."/>
            <person name="Lavigne R."/>
            <person name="De Mot R."/>
        </authorList>
    </citation>
    <scope>NUCLEOTIDE SEQUENCE</scope>
    <source>
        <strain evidence="2">BW13M1</strain>
    </source>
</reference>